<dbReference type="AlphaFoldDB" id="A0A8T1X4U4"/>
<organism evidence="2 3">
    <name type="scientific">Phytophthora boehmeriae</name>
    <dbReference type="NCBI Taxonomy" id="109152"/>
    <lineage>
        <taxon>Eukaryota</taxon>
        <taxon>Sar</taxon>
        <taxon>Stramenopiles</taxon>
        <taxon>Oomycota</taxon>
        <taxon>Peronosporomycetes</taxon>
        <taxon>Peronosporales</taxon>
        <taxon>Peronosporaceae</taxon>
        <taxon>Phytophthora</taxon>
    </lineage>
</organism>
<name>A0A8T1X4U4_9STRA</name>
<dbReference type="Proteomes" id="UP000693981">
    <property type="component" value="Unassembled WGS sequence"/>
</dbReference>
<dbReference type="OrthoDB" id="10643431at2759"/>
<feature type="compositionally biased region" description="Basic and acidic residues" evidence="1">
    <location>
        <begin position="172"/>
        <end position="194"/>
    </location>
</feature>
<evidence type="ECO:0000313" key="2">
    <source>
        <dbReference type="EMBL" id="KAG7400661.1"/>
    </source>
</evidence>
<feature type="region of interest" description="Disordered" evidence="1">
    <location>
        <begin position="1"/>
        <end position="95"/>
    </location>
</feature>
<sequence>MAEEEADASYSDGEFGSERADSEDYEEFEQDEDAVHGSFDQEPKEEVAAEEVAAETEVEDYDGDFDEDEAVQKEKTASKQSSEASTGTSQDSALSVEASFNSDVLVVAPDQSDEIRNSAAETVQDEAVEPSVVAHKAQEKAISRRASLPAGMSEDPPPRKPFLHSGSMPTIRLERPLDKWMDTIPKELSPEKPGRIKIARLPVLQEPNSDDDGETNVDNAGNCDDDDSDDACAARQTMTYFREEILRRITQRATTIALGNIHLMETKTNFTSLQTSQ</sequence>
<evidence type="ECO:0000313" key="3">
    <source>
        <dbReference type="Proteomes" id="UP000693981"/>
    </source>
</evidence>
<reference evidence="2" key="1">
    <citation type="submission" date="2021-02" db="EMBL/GenBank/DDBJ databases">
        <authorList>
            <person name="Palmer J.M."/>
        </authorList>
    </citation>
    <scope>NUCLEOTIDE SEQUENCE</scope>
    <source>
        <strain evidence="2">SCRP23</strain>
    </source>
</reference>
<keyword evidence="3" id="KW-1185">Reference proteome</keyword>
<accession>A0A8T1X4U4</accession>
<feature type="compositionally biased region" description="Basic and acidic residues" evidence="1">
    <location>
        <begin position="33"/>
        <end position="47"/>
    </location>
</feature>
<comment type="caution">
    <text evidence="2">The sequence shown here is derived from an EMBL/GenBank/DDBJ whole genome shotgun (WGS) entry which is preliminary data.</text>
</comment>
<feature type="region of interest" description="Disordered" evidence="1">
    <location>
        <begin position="111"/>
        <end position="224"/>
    </location>
</feature>
<feature type="compositionally biased region" description="Acidic residues" evidence="1">
    <location>
        <begin position="48"/>
        <end position="69"/>
    </location>
</feature>
<gene>
    <name evidence="2" type="ORF">PHYBOEH_004930</name>
</gene>
<evidence type="ECO:0000256" key="1">
    <source>
        <dbReference type="SAM" id="MobiDB-lite"/>
    </source>
</evidence>
<protein>
    <submittedName>
        <fullName evidence="2">Uncharacterized protein</fullName>
    </submittedName>
</protein>
<dbReference type="EMBL" id="JAGDFL010000026">
    <property type="protein sequence ID" value="KAG7400661.1"/>
    <property type="molecule type" value="Genomic_DNA"/>
</dbReference>
<feature type="compositionally biased region" description="Polar residues" evidence="1">
    <location>
        <begin position="78"/>
        <end position="95"/>
    </location>
</feature>
<proteinExistence type="predicted"/>
<feature type="compositionally biased region" description="Acidic residues" evidence="1">
    <location>
        <begin position="23"/>
        <end position="32"/>
    </location>
</feature>